<evidence type="ECO:0000259" key="1">
    <source>
        <dbReference type="PROSITE" id="PS51841"/>
    </source>
</evidence>
<name>A0A0F9E0Y0_9ZZZZ</name>
<dbReference type="AlphaFoldDB" id="A0A0F9E0Y0"/>
<sequence length="451" mass="48332">MSIRILDISKGGSEKAAAESLDAGLELLDLYNDRANRMVSEELRDLGGLCAWTREGRMGAGGVDVHRVVVDIIADIRDRGDQALIELEAKLDKVELTAETIRLGAVQGIVVDADGSTQLFDWPTLLGQSIPTELDFDLDAASPASGVLRKKCNQVKRKVLRGLKGLGGPGVSIVGLCGDAFWDDFTAHGEVREIFLDGSDRPLDIVWSDTTHWQAVIPIGFGDNQLTFEARDFQGDVIGSRTITAHSTNPNRPLQQFLRITELNYNPPEPSASESLAGFDNNDDFEFIELTNIGPLDLDLTDVRFTVGIDFNFTAAGITALAPGEYVVLARDPNAFAERYGDVPNPIGPYTGGFSNGGERLLLVDPVGGVIHDFTYGDSGTAGWPDRADGNGSALQIVDTAGDYNDPANWGSSSEYLGSPGSAGAAAYQDVVINEVLSHTDAPTVDAIELY</sequence>
<dbReference type="Pfam" id="PF00932">
    <property type="entry name" value="LTD"/>
    <property type="match status" value="1"/>
</dbReference>
<organism evidence="2">
    <name type="scientific">marine sediment metagenome</name>
    <dbReference type="NCBI Taxonomy" id="412755"/>
    <lineage>
        <taxon>unclassified sequences</taxon>
        <taxon>metagenomes</taxon>
        <taxon>ecological metagenomes</taxon>
    </lineage>
</organism>
<dbReference type="InterPro" id="IPR005564">
    <property type="entry name" value="Major_capsid_GpE"/>
</dbReference>
<feature type="non-terminal residue" evidence="2">
    <location>
        <position position="451"/>
    </location>
</feature>
<dbReference type="Pfam" id="PF03864">
    <property type="entry name" value="Phage_cap_E"/>
    <property type="match status" value="1"/>
</dbReference>
<gene>
    <name evidence="2" type="ORF">LCGC14_2423950</name>
</gene>
<protein>
    <recommendedName>
        <fullName evidence="1">LTD domain-containing protein</fullName>
    </recommendedName>
</protein>
<feature type="domain" description="LTD" evidence="1">
    <location>
        <begin position="239"/>
        <end position="406"/>
    </location>
</feature>
<proteinExistence type="predicted"/>
<reference evidence="2" key="1">
    <citation type="journal article" date="2015" name="Nature">
        <title>Complex archaea that bridge the gap between prokaryotes and eukaryotes.</title>
        <authorList>
            <person name="Spang A."/>
            <person name="Saw J.H."/>
            <person name="Jorgensen S.L."/>
            <person name="Zaremba-Niedzwiedzka K."/>
            <person name="Martijn J."/>
            <person name="Lind A.E."/>
            <person name="van Eijk R."/>
            <person name="Schleper C."/>
            <person name="Guy L."/>
            <person name="Ettema T.J."/>
        </authorList>
    </citation>
    <scope>NUCLEOTIDE SEQUENCE</scope>
</reference>
<evidence type="ECO:0000313" key="2">
    <source>
        <dbReference type="EMBL" id="KKL23581.1"/>
    </source>
</evidence>
<dbReference type="EMBL" id="LAZR01036923">
    <property type="protein sequence ID" value="KKL23581.1"/>
    <property type="molecule type" value="Genomic_DNA"/>
</dbReference>
<accession>A0A0F9E0Y0</accession>
<dbReference type="PROSITE" id="PS51841">
    <property type="entry name" value="LTD"/>
    <property type="match status" value="1"/>
</dbReference>
<dbReference type="InterPro" id="IPR001322">
    <property type="entry name" value="Lamin_tail_dom"/>
</dbReference>
<comment type="caution">
    <text evidence="2">The sequence shown here is derived from an EMBL/GenBank/DDBJ whole genome shotgun (WGS) entry which is preliminary data.</text>
</comment>